<dbReference type="OrthoDB" id="764457at2"/>
<dbReference type="InterPro" id="IPR021799">
    <property type="entry name" value="PIN-like_prokaryotic"/>
</dbReference>
<comment type="caution">
    <text evidence="1">The sequence shown here is derived from an EMBL/GenBank/DDBJ whole genome shotgun (WGS) entry which is preliminary data.</text>
</comment>
<name>A0A553E7G0_9FLAO</name>
<keyword evidence="2" id="KW-1185">Reference proteome</keyword>
<accession>A0A553E7G0</accession>
<dbReference type="Pfam" id="PF11848">
    <property type="entry name" value="DUF3368"/>
    <property type="match status" value="1"/>
</dbReference>
<dbReference type="AlphaFoldDB" id="A0A553E7G0"/>
<dbReference type="Proteomes" id="UP000316371">
    <property type="component" value="Unassembled WGS sequence"/>
</dbReference>
<evidence type="ECO:0000313" key="2">
    <source>
        <dbReference type="Proteomes" id="UP000316371"/>
    </source>
</evidence>
<organism evidence="1 2">
    <name type="scientific">Flavobacterium restrictum</name>
    <dbReference type="NCBI Taxonomy" id="2594428"/>
    <lineage>
        <taxon>Bacteria</taxon>
        <taxon>Pseudomonadati</taxon>
        <taxon>Bacteroidota</taxon>
        <taxon>Flavobacteriia</taxon>
        <taxon>Flavobacteriales</taxon>
        <taxon>Flavobacteriaceae</taxon>
        <taxon>Flavobacterium</taxon>
    </lineage>
</organism>
<dbReference type="RefSeq" id="WP_144255747.1">
    <property type="nucleotide sequence ID" value="NZ_VJZT01000004.1"/>
</dbReference>
<dbReference type="EMBL" id="VJZT01000004">
    <property type="protein sequence ID" value="TRX40763.1"/>
    <property type="molecule type" value="Genomic_DNA"/>
</dbReference>
<protein>
    <submittedName>
        <fullName evidence="1">DUF3368 domain-containing protein</fullName>
    </submittedName>
</protein>
<gene>
    <name evidence="1" type="ORF">FNW21_05530</name>
</gene>
<proteinExistence type="predicted"/>
<evidence type="ECO:0000313" key="1">
    <source>
        <dbReference type="EMBL" id="TRX40763.1"/>
    </source>
</evidence>
<reference evidence="1 2" key="1">
    <citation type="submission" date="2019-07" db="EMBL/GenBank/DDBJ databases">
        <title>Novel species of Flavobacterium.</title>
        <authorList>
            <person name="Liu Q."/>
            <person name="Xin Y.-H."/>
        </authorList>
    </citation>
    <scope>NUCLEOTIDE SEQUENCE [LARGE SCALE GENOMIC DNA]</scope>
    <source>
        <strain evidence="1 2">LB1R34</strain>
    </source>
</reference>
<dbReference type="PANTHER" id="PTHR39550:SF1">
    <property type="entry name" value="SLL0658 PROTEIN"/>
    <property type="match status" value="1"/>
</dbReference>
<dbReference type="PANTHER" id="PTHR39550">
    <property type="entry name" value="SLL0658 PROTEIN"/>
    <property type="match status" value="1"/>
</dbReference>
<sequence>MKIYKMLKVVSNTTPIISLLKIGKLKIFKDLYGEILIPQEVFNEIEAGQHKEFYTDLSKIDWIKIEKINNEKSLSYFLDLDKGEAEAIVLATEKEADLLILDESLGRFHAKHTGLKVTGTIGILLKAKQLGHIKELKPLLFELRTKNVWLSDSFIENALKLANEK</sequence>